<dbReference type="EMBL" id="GGMR01010642">
    <property type="protein sequence ID" value="MBY23261.1"/>
    <property type="molecule type" value="Transcribed_RNA"/>
</dbReference>
<accession>A0A2S2P1A9</accession>
<name>A0A2S2P1A9_SCHGA</name>
<feature type="region of interest" description="Disordered" evidence="1">
    <location>
        <begin position="182"/>
        <end position="203"/>
    </location>
</feature>
<dbReference type="AlphaFoldDB" id="A0A2S2P1A9"/>
<proteinExistence type="predicted"/>
<sequence>MTLYLMSTHGAHSSFGSLCWTSGKLCPAFKKPRSDRYLQRIGVDASAWDGRLTMVPQRSRPITHQLQVIVPASSGRGPYRISDPERHVERIGPATGGRSADPTAVGAGRGLPGVHVQRYHLGLVIAAAGRSGFPVAAVVVRSVHLVGGDRFVPHRSVLSDDHVLVVRVTECAAAVRRFASGSNGERRERQYQRDRRWVHSRAK</sequence>
<evidence type="ECO:0000256" key="1">
    <source>
        <dbReference type="SAM" id="MobiDB-lite"/>
    </source>
</evidence>
<gene>
    <name evidence="2" type="ORF">g.9240</name>
</gene>
<protein>
    <submittedName>
        <fullName evidence="2">Uncharacterized protein</fullName>
    </submittedName>
</protein>
<feature type="compositionally biased region" description="Basic and acidic residues" evidence="1">
    <location>
        <begin position="184"/>
        <end position="197"/>
    </location>
</feature>
<organism evidence="2">
    <name type="scientific">Schizaphis graminum</name>
    <name type="common">Green bug aphid</name>
    <dbReference type="NCBI Taxonomy" id="13262"/>
    <lineage>
        <taxon>Eukaryota</taxon>
        <taxon>Metazoa</taxon>
        <taxon>Ecdysozoa</taxon>
        <taxon>Arthropoda</taxon>
        <taxon>Hexapoda</taxon>
        <taxon>Insecta</taxon>
        <taxon>Pterygota</taxon>
        <taxon>Neoptera</taxon>
        <taxon>Paraneoptera</taxon>
        <taxon>Hemiptera</taxon>
        <taxon>Sternorrhyncha</taxon>
        <taxon>Aphidomorpha</taxon>
        <taxon>Aphidoidea</taxon>
        <taxon>Aphididae</taxon>
        <taxon>Aphidini</taxon>
        <taxon>Schizaphis</taxon>
    </lineage>
</organism>
<evidence type="ECO:0000313" key="2">
    <source>
        <dbReference type="EMBL" id="MBY23261.1"/>
    </source>
</evidence>
<reference evidence="2" key="1">
    <citation type="submission" date="2018-04" db="EMBL/GenBank/DDBJ databases">
        <title>Transcriptome of Schizaphis graminum biotype I.</title>
        <authorList>
            <person name="Scully E.D."/>
            <person name="Geib S.M."/>
            <person name="Palmer N.A."/>
            <person name="Koch K."/>
            <person name="Bradshaw J."/>
            <person name="Heng-Moss T."/>
            <person name="Sarath G."/>
        </authorList>
    </citation>
    <scope>NUCLEOTIDE SEQUENCE</scope>
</reference>